<comment type="caution">
    <text evidence="1">The sequence shown here is derived from an EMBL/GenBank/DDBJ whole genome shotgun (WGS) entry which is preliminary data.</text>
</comment>
<organism evidence="1 2">
    <name type="scientific">Undibacterium arcticum</name>
    <dbReference type="NCBI Taxonomy" id="1762892"/>
    <lineage>
        <taxon>Bacteria</taxon>
        <taxon>Pseudomonadati</taxon>
        <taxon>Pseudomonadota</taxon>
        <taxon>Betaproteobacteria</taxon>
        <taxon>Burkholderiales</taxon>
        <taxon>Oxalobacteraceae</taxon>
        <taxon>Undibacterium</taxon>
    </lineage>
</organism>
<dbReference type="EMBL" id="JBHRTP010000101">
    <property type="protein sequence ID" value="MFC3111117.1"/>
    <property type="molecule type" value="Genomic_DNA"/>
</dbReference>
<dbReference type="PROSITE" id="PS51257">
    <property type="entry name" value="PROKAR_LIPOPROTEIN"/>
    <property type="match status" value="1"/>
</dbReference>
<gene>
    <name evidence="1" type="ORF">ACFOFO_24720</name>
</gene>
<evidence type="ECO:0000313" key="2">
    <source>
        <dbReference type="Proteomes" id="UP001595530"/>
    </source>
</evidence>
<evidence type="ECO:0000313" key="1">
    <source>
        <dbReference type="EMBL" id="MFC3111117.1"/>
    </source>
</evidence>
<dbReference type="RefSeq" id="WP_390333311.1">
    <property type="nucleotide sequence ID" value="NZ_JBHRTP010000101.1"/>
</dbReference>
<proteinExistence type="predicted"/>
<reference evidence="2" key="1">
    <citation type="journal article" date="2019" name="Int. J. Syst. Evol. Microbiol.">
        <title>The Global Catalogue of Microorganisms (GCM) 10K type strain sequencing project: providing services to taxonomists for standard genome sequencing and annotation.</title>
        <authorList>
            <consortium name="The Broad Institute Genomics Platform"/>
            <consortium name="The Broad Institute Genome Sequencing Center for Infectious Disease"/>
            <person name="Wu L."/>
            <person name="Ma J."/>
        </authorList>
    </citation>
    <scope>NUCLEOTIDE SEQUENCE [LARGE SCALE GENOMIC DNA]</scope>
    <source>
        <strain evidence="2">KCTC 42986</strain>
    </source>
</reference>
<accession>A0ABV7FBK2</accession>
<protein>
    <submittedName>
        <fullName evidence="1">Uncharacterized protein</fullName>
    </submittedName>
</protein>
<dbReference type="Proteomes" id="UP001595530">
    <property type="component" value="Unassembled WGS sequence"/>
</dbReference>
<name>A0ABV7FBK2_9BURK</name>
<sequence length="195" mass="19451">MKICLRYPRTLAILTATLVLSACGGSGSSEIALSGTATGVTGSGVILANVVNTVVMPIAIPVNATTFAFPTHLQFGSVYSVYVQAEPVNLSCMVLNAAGTATGNVTNLQLVCTSRSVLGGTVSGLTGAGLVLANGGDVVSVGANAMTFSFANRVPLDSAYGVTILTQPAGQTCVVTNGSGKMGDADITNVQVSCS</sequence>
<keyword evidence="2" id="KW-1185">Reference proteome</keyword>